<keyword evidence="1" id="KW-0812">Transmembrane</keyword>
<dbReference type="AlphaFoldDB" id="A0A3T1CY95"/>
<accession>A0A3T1CY95</accession>
<feature type="transmembrane region" description="Helical" evidence="1">
    <location>
        <begin position="86"/>
        <end position="105"/>
    </location>
</feature>
<gene>
    <name evidence="2" type="ORF">KCTCHS21_02360</name>
</gene>
<dbReference type="Proteomes" id="UP000289856">
    <property type="component" value="Chromosome"/>
</dbReference>
<keyword evidence="3" id="KW-1185">Reference proteome</keyword>
<organism evidence="2 3">
    <name type="scientific">Cohnella abietis</name>
    <dbReference type="NCBI Taxonomy" id="2507935"/>
    <lineage>
        <taxon>Bacteria</taxon>
        <taxon>Bacillati</taxon>
        <taxon>Bacillota</taxon>
        <taxon>Bacilli</taxon>
        <taxon>Bacillales</taxon>
        <taxon>Paenibacillaceae</taxon>
        <taxon>Cohnella</taxon>
    </lineage>
</organism>
<evidence type="ECO:0000256" key="1">
    <source>
        <dbReference type="SAM" id="Phobius"/>
    </source>
</evidence>
<dbReference type="RefSeq" id="WP_130604755.1">
    <property type="nucleotide sequence ID" value="NZ_AP019400.1"/>
</dbReference>
<dbReference type="OrthoDB" id="2678330at2"/>
<sequence length="317" mass="35315">MSDESTAENWKENKVFIWLGTILCAFTTLACIVLGDLKMILLTGGITAFCFWGLFAVHRQLSALPPYRPGKGFWFQRLTPSGKIRVLTVSQVLLFVLAIGSYLIGDISRHTRISTFGIAIVGFLLIQMTIKPRIKFHKPIDDATLFELEDLGIIRPNENVVGMYKDTMRWDSVNSRTKILLLTPNRLIAIRMPTPDKGERAEIRLSDINRLGLIGHGKKGEGLLLSVGLLDGSIIRFVLLGEGDKYSPEQFMQQLLELLDKRSPTQEGVTEPAPAIRVRPDGHKPVLQKSIPVLQPLDLQKESATAASGTEQRGIKF</sequence>
<feature type="transmembrane region" description="Helical" evidence="1">
    <location>
        <begin position="111"/>
        <end position="130"/>
    </location>
</feature>
<evidence type="ECO:0000313" key="3">
    <source>
        <dbReference type="Proteomes" id="UP000289856"/>
    </source>
</evidence>
<dbReference type="EMBL" id="AP019400">
    <property type="protein sequence ID" value="BBI30837.1"/>
    <property type="molecule type" value="Genomic_DNA"/>
</dbReference>
<name>A0A3T1CY95_9BACL</name>
<protein>
    <submittedName>
        <fullName evidence="2">Uncharacterized protein</fullName>
    </submittedName>
</protein>
<keyword evidence="1" id="KW-0472">Membrane</keyword>
<keyword evidence="1" id="KW-1133">Transmembrane helix</keyword>
<reference evidence="2 3" key="1">
    <citation type="submission" date="2019-01" db="EMBL/GenBank/DDBJ databases">
        <title>Complete genome sequence of Cohnella hallensis HS21 isolated from Korean fir (Abies koreana) rhizospheric soil.</title>
        <authorList>
            <person name="Jiang L."/>
            <person name="Kang S.W."/>
            <person name="Kim S."/>
            <person name="Jung J."/>
            <person name="Kim C.Y."/>
            <person name="Kim D.H."/>
            <person name="Kim S.W."/>
            <person name="Lee J."/>
        </authorList>
    </citation>
    <scope>NUCLEOTIDE SEQUENCE [LARGE SCALE GENOMIC DNA]</scope>
    <source>
        <strain evidence="2 3">HS21</strain>
    </source>
</reference>
<evidence type="ECO:0000313" key="2">
    <source>
        <dbReference type="EMBL" id="BBI30837.1"/>
    </source>
</evidence>
<feature type="transmembrane region" description="Helical" evidence="1">
    <location>
        <begin position="41"/>
        <end position="58"/>
    </location>
</feature>
<proteinExistence type="predicted"/>
<dbReference type="KEGG" id="cohn:KCTCHS21_02360"/>
<feature type="transmembrane region" description="Helical" evidence="1">
    <location>
        <begin position="15"/>
        <end position="35"/>
    </location>
</feature>